<dbReference type="Proteomes" id="UP001230649">
    <property type="component" value="Unassembled WGS sequence"/>
</dbReference>
<name>A0ACC2WDS4_9TREE</name>
<organism evidence="1 2">
    <name type="scientific">Naganishia adeliensis</name>
    <dbReference type="NCBI Taxonomy" id="92952"/>
    <lineage>
        <taxon>Eukaryota</taxon>
        <taxon>Fungi</taxon>
        <taxon>Dikarya</taxon>
        <taxon>Basidiomycota</taxon>
        <taxon>Agaricomycotina</taxon>
        <taxon>Tremellomycetes</taxon>
        <taxon>Filobasidiales</taxon>
        <taxon>Filobasidiaceae</taxon>
        <taxon>Naganishia</taxon>
    </lineage>
</organism>
<reference evidence="1" key="1">
    <citation type="submission" date="2023-04" db="EMBL/GenBank/DDBJ databases">
        <title>Draft Genome sequencing of Naganishia species isolated from polar environments using Oxford Nanopore Technology.</title>
        <authorList>
            <person name="Leo P."/>
            <person name="Venkateswaran K."/>
        </authorList>
    </citation>
    <scope>NUCLEOTIDE SEQUENCE</scope>
    <source>
        <strain evidence="1">MNA-CCFEE 5262</strain>
    </source>
</reference>
<evidence type="ECO:0000313" key="1">
    <source>
        <dbReference type="EMBL" id="KAJ9109505.1"/>
    </source>
</evidence>
<gene>
    <name evidence="1" type="ORF">QFC20_003249</name>
</gene>
<protein>
    <submittedName>
        <fullName evidence="1">Uncharacterized protein</fullName>
    </submittedName>
</protein>
<evidence type="ECO:0000313" key="2">
    <source>
        <dbReference type="Proteomes" id="UP001230649"/>
    </source>
</evidence>
<comment type="caution">
    <text evidence="1">The sequence shown here is derived from an EMBL/GenBank/DDBJ whole genome shotgun (WGS) entry which is preliminary data.</text>
</comment>
<accession>A0ACC2WDS4</accession>
<proteinExistence type="predicted"/>
<dbReference type="EMBL" id="JASBWS010000029">
    <property type="protein sequence ID" value="KAJ9109505.1"/>
    <property type="molecule type" value="Genomic_DNA"/>
</dbReference>
<sequence length="303" mass="32110">MSRSPSPEPRPKKVTPFLCRVFIKSNGYHPIEAFQEPQGLPLSDEYGVYVWKSSTLSTILASLYPSLPPALQNPATRFAFRTVYFDGRAFGEDRRDRADKARAWKSRELGRIDARDLVRQLGDMDNAKTLEEHRYQAGDFLCISAQLPESSMSGMAAPPRGTMSIRQSGAPLPPQSHLGTTGFSGGREGAPNDSWIEARREQAQPSRGGFGIRGRGATRGGGGGGAAGGAGGWGRRSASPSRRPSANGDGNGWGNPKPAADDGWGAVPSKADDGGANDGWGAVPRGEDKTPSAAGWGGKADGW</sequence>
<keyword evidence="2" id="KW-1185">Reference proteome</keyword>